<evidence type="ECO:0000256" key="4">
    <source>
        <dbReference type="ARBA" id="ARBA00022502"/>
    </source>
</evidence>
<dbReference type="AlphaFoldDB" id="A0A0C9WC06"/>
<sequence>MDHTAPPSASHGLKDPHKLSFESANLRRLVLGSYWAIIILALPFWWHLTSIERIALPSSLVRAQLDRKPVFPVNVQLDKTSFRESASTLAGEVNRLFAQSAQASPRWRNLDIHVGVSESPADQGDDSNTYSVVLGNFTAVRHHRQLSVSREDASSAHQLRKILSSLLAPEITSLQAQRIAQYAKRYRLAFTLLNENSASDHLVNTWDIQSAIADHLSPILSRLNVLHNFTIESQVQYHAPLAFEPLQLAVANGTLHGLTPEDLTVFVNSAEWTLSSSVSSDPVLHFVLFVPSAVRQPLHILDTHGSPTSQNAFLLPQWGGILILNRHAEYATMTHLSRAELTPVFSAFANQLSALLGVSPLPDGIKSEDTSVLSDWQLDTLLRYRTSENMLGSQQTLYSIVKLVDQIENMPVDQSVRGDVHGSLTALEQAYRSAVGSPVIALRWSSEALSLASHAFFNPGMLALLYFPAEHKYAVYTPLFASIAVPLIAALVREFYGWRRERRTARNE</sequence>
<dbReference type="Pfam" id="PF10510">
    <property type="entry name" value="PIG-S"/>
    <property type="match status" value="1"/>
</dbReference>
<evidence type="ECO:0000256" key="1">
    <source>
        <dbReference type="ARBA" id="ARBA00004477"/>
    </source>
</evidence>
<feature type="transmembrane region" description="Helical" evidence="10">
    <location>
        <begin position="29"/>
        <end position="48"/>
    </location>
</feature>
<comment type="similarity">
    <text evidence="3">Belongs to the PIGS family.</text>
</comment>
<evidence type="ECO:0000256" key="6">
    <source>
        <dbReference type="ARBA" id="ARBA00022824"/>
    </source>
</evidence>
<evidence type="ECO:0000256" key="8">
    <source>
        <dbReference type="ARBA" id="ARBA00023136"/>
    </source>
</evidence>
<evidence type="ECO:0000256" key="5">
    <source>
        <dbReference type="ARBA" id="ARBA00022692"/>
    </source>
</evidence>
<evidence type="ECO:0000313" key="11">
    <source>
        <dbReference type="EMBL" id="KIJ61641.1"/>
    </source>
</evidence>
<feature type="transmembrane region" description="Helical" evidence="10">
    <location>
        <begin position="473"/>
        <end position="496"/>
    </location>
</feature>
<dbReference type="Proteomes" id="UP000053820">
    <property type="component" value="Unassembled WGS sequence"/>
</dbReference>
<dbReference type="OrthoDB" id="28748at2759"/>
<evidence type="ECO:0000256" key="7">
    <source>
        <dbReference type="ARBA" id="ARBA00022989"/>
    </source>
</evidence>
<dbReference type="EMBL" id="KN839861">
    <property type="protein sequence ID" value="KIJ61641.1"/>
    <property type="molecule type" value="Genomic_DNA"/>
</dbReference>
<protein>
    <recommendedName>
        <fullName evidence="13">GPI transamidase component PIG-S</fullName>
    </recommendedName>
</protein>
<dbReference type="HOGENOM" id="CLU_010026_3_1_1"/>
<proteinExistence type="inferred from homology"/>
<organism evidence="11 12">
    <name type="scientific">Hydnomerulius pinastri MD-312</name>
    <dbReference type="NCBI Taxonomy" id="994086"/>
    <lineage>
        <taxon>Eukaryota</taxon>
        <taxon>Fungi</taxon>
        <taxon>Dikarya</taxon>
        <taxon>Basidiomycota</taxon>
        <taxon>Agaricomycotina</taxon>
        <taxon>Agaricomycetes</taxon>
        <taxon>Agaricomycetidae</taxon>
        <taxon>Boletales</taxon>
        <taxon>Boletales incertae sedis</taxon>
        <taxon>Leucogyrophana</taxon>
    </lineage>
</organism>
<comment type="subcellular location">
    <subcellularLocation>
        <location evidence="1">Endoplasmic reticulum membrane</location>
        <topology evidence="1">Multi-pass membrane protein</topology>
    </subcellularLocation>
</comment>
<evidence type="ECO:0000256" key="10">
    <source>
        <dbReference type="SAM" id="Phobius"/>
    </source>
</evidence>
<name>A0A0C9WC06_9AGAM</name>
<dbReference type="GO" id="GO:0016255">
    <property type="term" value="P:attachment of GPI anchor to protein"/>
    <property type="evidence" value="ECO:0007669"/>
    <property type="project" value="InterPro"/>
</dbReference>
<evidence type="ECO:0008006" key="13">
    <source>
        <dbReference type="Google" id="ProtNLM"/>
    </source>
</evidence>
<reference evidence="11 12" key="1">
    <citation type="submission" date="2014-04" db="EMBL/GenBank/DDBJ databases">
        <title>Evolutionary Origins and Diversification of the Mycorrhizal Mutualists.</title>
        <authorList>
            <consortium name="DOE Joint Genome Institute"/>
            <consortium name="Mycorrhizal Genomics Consortium"/>
            <person name="Kohler A."/>
            <person name="Kuo A."/>
            <person name="Nagy L.G."/>
            <person name="Floudas D."/>
            <person name="Copeland A."/>
            <person name="Barry K.W."/>
            <person name="Cichocki N."/>
            <person name="Veneault-Fourrey C."/>
            <person name="LaButti K."/>
            <person name="Lindquist E.A."/>
            <person name="Lipzen A."/>
            <person name="Lundell T."/>
            <person name="Morin E."/>
            <person name="Murat C."/>
            <person name="Riley R."/>
            <person name="Ohm R."/>
            <person name="Sun H."/>
            <person name="Tunlid A."/>
            <person name="Henrissat B."/>
            <person name="Grigoriev I.V."/>
            <person name="Hibbett D.S."/>
            <person name="Martin F."/>
        </authorList>
    </citation>
    <scope>NUCLEOTIDE SEQUENCE [LARGE SCALE GENOMIC DNA]</scope>
    <source>
        <strain evidence="11 12">MD-312</strain>
    </source>
</reference>
<dbReference type="GO" id="GO:0006506">
    <property type="term" value="P:GPI anchor biosynthetic process"/>
    <property type="evidence" value="ECO:0007669"/>
    <property type="project" value="UniProtKB-UniPathway"/>
</dbReference>
<keyword evidence="9" id="KW-0325">Glycoprotein</keyword>
<evidence type="ECO:0000256" key="3">
    <source>
        <dbReference type="ARBA" id="ARBA00005316"/>
    </source>
</evidence>
<comment type="pathway">
    <text evidence="2">Glycolipid biosynthesis; glycosylphosphatidylinositol-anchor biosynthesis.</text>
</comment>
<dbReference type="InterPro" id="IPR019540">
    <property type="entry name" value="PtdIno-glycan_biosynth_class_S"/>
</dbReference>
<keyword evidence="6" id="KW-0256">Endoplasmic reticulum</keyword>
<keyword evidence="4" id="KW-0337">GPI-anchor biosynthesis</keyword>
<evidence type="ECO:0000256" key="2">
    <source>
        <dbReference type="ARBA" id="ARBA00004687"/>
    </source>
</evidence>
<keyword evidence="5 10" id="KW-0812">Transmembrane</keyword>
<dbReference type="PANTHER" id="PTHR21072:SF13">
    <property type="entry name" value="GPI TRANSAMIDASE COMPONENT PIG-S"/>
    <property type="match status" value="1"/>
</dbReference>
<evidence type="ECO:0000313" key="12">
    <source>
        <dbReference type="Proteomes" id="UP000053820"/>
    </source>
</evidence>
<keyword evidence="7 10" id="KW-1133">Transmembrane helix</keyword>
<accession>A0A0C9WC06</accession>
<keyword evidence="8 10" id="KW-0472">Membrane</keyword>
<dbReference type="PANTHER" id="PTHR21072">
    <property type="entry name" value="GPI TRANSAMIDASE COMPONENT PIG-S"/>
    <property type="match status" value="1"/>
</dbReference>
<dbReference type="GO" id="GO:0042765">
    <property type="term" value="C:GPI-anchor transamidase complex"/>
    <property type="evidence" value="ECO:0007669"/>
    <property type="project" value="InterPro"/>
</dbReference>
<dbReference type="UniPathway" id="UPA00196"/>
<evidence type="ECO:0000256" key="9">
    <source>
        <dbReference type="ARBA" id="ARBA00023180"/>
    </source>
</evidence>
<keyword evidence="12" id="KW-1185">Reference proteome</keyword>
<gene>
    <name evidence="11" type="ORF">HYDPIDRAFT_137639</name>
</gene>